<protein>
    <submittedName>
        <fullName evidence="2">Uncharacterized protein</fullName>
    </submittedName>
</protein>
<sequence length="135" mass="14620">MAKKPQKLIPLTMTEIILRGDAETIRQALEARIQIDTLLEEREAAYQRIAELETQVCEIVGEDGVFPFPEPPMPVATFTASASPVKKKAAPKPAPVVKKEEEAPKPADDAAKSDTSDKSDDAASAKEDESKTDDA</sequence>
<name>A0ABU1AVE4_9BACT</name>
<evidence type="ECO:0000313" key="2">
    <source>
        <dbReference type="EMBL" id="MDQ8207234.1"/>
    </source>
</evidence>
<accession>A0ABU1AVE4</accession>
<proteinExistence type="predicted"/>
<dbReference type="RefSeq" id="WP_308949370.1">
    <property type="nucleotide sequence ID" value="NZ_JARXHW010000011.1"/>
</dbReference>
<dbReference type="Proteomes" id="UP001225316">
    <property type="component" value="Unassembled WGS sequence"/>
</dbReference>
<keyword evidence="3" id="KW-1185">Reference proteome</keyword>
<gene>
    <name evidence="2" type="ORF">QEH52_06930</name>
</gene>
<feature type="region of interest" description="Disordered" evidence="1">
    <location>
        <begin position="73"/>
        <end position="135"/>
    </location>
</feature>
<dbReference type="EMBL" id="JARXHW010000011">
    <property type="protein sequence ID" value="MDQ8207234.1"/>
    <property type="molecule type" value="Genomic_DNA"/>
</dbReference>
<comment type="caution">
    <text evidence="2">The sequence shown here is derived from an EMBL/GenBank/DDBJ whole genome shotgun (WGS) entry which is preliminary data.</text>
</comment>
<organism evidence="2 3">
    <name type="scientific">Thalassobacterium maritimum</name>
    <dbReference type="NCBI Taxonomy" id="3041265"/>
    <lineage>
        <taxon>Bacteria</taxon>
        <taxon>Pseudomonadati</taxon>
        <taxon>Verrucomicrobiota</taxon>
        <taxon>Opitutia</taxon>
        <taxon>Puniceicoccales</taxon>
        <taxon>Coraliomargaritaceae</taxon>
        <taxon>Thalassobacterium</taxon>
    </lineage>
</organism>
<evidence type="ECO:0000313" key="3">
    <source>
        <dbReference type="Proteomes" id="UP001225316"/>
    </source>
</evidence>
<feature type="compositionally biased region" description="Basic and acidic residues" evidence="1">
    <location>
        <begin position="97"/>
        <end position="135"/>
    </location>
</feature>
<reference evidence="2 3" key="1">
    <citation type="submission" date="2023-04" db="EMBL/GenBank/DDBJ databases">
        <title>A novel bacteria isolated from coastal sediment.</title>
        <authorList>
            <person name="Liu X.-J."/>
            <person name="Du Z.-J."/>
        </authorList>
    </citation>
    <scope>NUCLEOTIDE SEQUENCE [LARGE SCALE GENOMIC DNA]</scope>
    <source>
        <strain evidence="2 3">SDUM461003</strain>
    </source>
</reference>
<evidence type="ECO:0000256" key="1">
    <source>
        <dbReference type="SAM" id="MobiDB-lite"/>
    </source>
</evidence>